<organism evidence="2 3">
    <name type="scientific">Thiorhodovibrio winogradskyi</name>
    <dbReference type="NCBI Taxonomy" id="77007"/>
    <lineage>
        <taxon>Bacteria</taxon>
        <taxon>Pseudomonadati</taxon>
        <taxon>Pseudomonadota</taxon>
        <taxon>Gammaproteobacteria</taxon>
        <taxon>Chromatiales</taxon>
        <taxon>Chromatiaceae</taxon>
        <taxon>Thiorhodovibrio</taxon>
    </lineage>
</organism>
<dbReference type="EMBL" id="CP121472">
    <property type="protein sequence ID" value="WPL16560.1"/>
    <property type="molecule type" value="Genomic_DNA"/>
</dbReference>
<evidence type="ECO:0000313" key="2">
    <source>
        <dbReference type="EMBL" id="WPL16560.1"/>
    </source>
</evidence>
<proteinExistence type="predicted"/>
<feature type="region of interest" description="Disordered" evidence="1">
    <location>
        <begin position="95"/>
        <end position="116"/>
    </location>
</feature>
<reference evidence="2 3" key="1">
    <citation type="journal article" date="2023" name="Microorganisms">
        <title>Thiorhodovibrio frisius and Trv. litoralis spp. nov., Two Novel Members from a Clade of Fastidious Purple Sulfur Bacteria That Exhibit Unique Red-Shifted Light-Harvesting Capabilities.</title>
        <authorList>
            <person name="Methner A."/>
            <person name="Kuzyk S.B."/>
            <person name="Petersen J."/>
            <person name="Bauer S."/>
            <person name="Brinkmann H."/>
            <person name="Sichau K."/>
            <person name="Wanner G."/>
            <person name="Wolf J."/>
            <person name="Neumann-Schaal M."/>
            <person name="Henke P."/>
            <person name="Tank M."/>
            <person name="Sproer C."/>
            <person name="Bunk B."/>
            <person name="Overmann J."/>
        </authorList>
    </citation>
    <scope>NUCLEOTIDE SEQUENCE [LARGE SCALE GENOMIC DNA]</scope>
    <source>
        <strain evidence="2 3">DSM 6702</strain>
    </source>
</reference>
<name>A0ABZ0S7R8_9GAMM</name>
<accession>A0ABZ0S7R8</accession>
<feature type="compositionally biased region" description="Basic and acidic residues" evidence="1">
    <location>
        <begin position="106"/>
        <end position="116"/>
    </location>
</feature>
<sequence>MVSRQGGGTVPKVRSAPRRKLRIPALRDADEAAGVEVFGIQVAQYRHRASPSGWVQVSLTQVQQIRGRMTGGTGRSCCDRAAAMPRAALQCQHFTAQGPRGSSPHKGQEFDQNPRESACKDAAQVARLRSADSIRTGKCPGHLRLRRGNCTIQRHRVWQWPMTCDFGRWKGGVRFPLQTSPSHFKLAPPGAMFA</sequence>
<evidence type="ECO:0000256" key="1">
    <source>
        <dbReference type="SAM" id="MobiDB-lite"/>
    </source>
</evidence>
<keyword evidence="3" id="KW-1185">Reference proteome</keyword>
<protein>
    <submittedName>
        <fullName evidence="2">Uncharacterized protein</fullName>
    </submittedName>
</protein>
<gene>
    <name evidence="2" type="ORF">Thiowin_01525</name>
</gene>
<dbReference type="Proteomes" id="UP001432180">
    <property type="component" value="Chromosome"/>
</dbReference>
<evidence type="ECO:0000313" key="3">
    <source>
        <dbReference type="Proteomes" id="UP001432180"/>
    </source>
</evidence>